<dbReference type="InterPro" id="IPR020287">
    <property type="entry name" value="Tail_sheath_C"/>
</dbReference>
<evidence type="ECO:0000259" key="3">
    <source>
        <dbReference type="Pfam" id="PF04984"/>
    </source>
</evidence>
<reference evidence="5 6" key="1">
    <citation type="submission" date="2024-09" db="EMBL/GenBank/DDBJ databases">
        <title>Novel species of the genus Pelomonas and Roseateles isolated from streams.</title>
        <authorList>
            <person name="Lu H."/>
        </authorList>
    </citation>
    <scope>NUCLEOTIDE SEQUENCE [LARGE SCALE GENOMIC DNA]</scope>
    <source>
        <strain evidence="5 6">BYS96W</strain>
    </source>
</reference>
<comment type="similarity">
    <text evidence="1">Belongs to the myoviridae tail sheath protein family.</text>
</comment>
<feature type="domain" description="Tail sheath protein subtilisin-like" evidence="3">
    <location>
        <begin position="416"/>
        <end position="584"/>
    </location>
</feature>
<dbReference type="Pfam" id="PF17482">
    <property type="entry name" value="Phage_sheath_1C"/>
    <property type="match status" value="1"/>
</dbReference>
<dbReference type="InterPro" id="IPR052042">
    <property type="entry name" value="Tail_sheath_structural"/>
</dbReference>
<proteinExistence type="inferred from homology"/>
<feature type="domain" description="Tail sheath protein C-terminal" evidence="4">
    <location>
        <begin position="586"/>
        <end position="691"/>
    </location>
</feature>
<feature type="region of interest" description="Disordered" evidence="2">
    <location>
        <begin position="195"/>
        <end position="216"/>
    </location>
</feature>
<comment type="caution">
    <text evidence="5">The sequence shown here is derived from an EMBL/GenBank/DDBJ whole genome shotgun (WGS) entry which is preliminary data.</text>
</comment>
<name>A0ABW7G7F1_9BURK</name>
<keyword evidence="6" id="KW-1185">Reference proteome</keyword>
<accession>A0ABW7G7F1</accession>
<dbReference type="Gene3D" id="3.40.50.11780">
    <property type="match status" value="2"/>
</dbReference>
<dbReference type="PANTHER" id="PTHR35861:SF1">
    <property type="entry name" value="PHAGE TAIL SHEATH PROTEIN"/>
    <property type="match status" value="1"/>
</dbReference>
<evidence type="ECO:0000256" key="1">
    <source>
        <dbReference type="ARBA" id="ARBA00008005"/>
    </source>
</evidence>
<evidence type="ECO:0000313" key="6">
    <source>
        <dbReference type="Proteomes" id="UP001606305"/>
    </source>
</evidence>
<dbReference type="RefSeq" id="WP_394488698.1">
    <property type="nucleotide sequence ID" value="NZ_JBIGIA010000009.1"/>
</dbReference>
<organism evidence="5 6">
    <name type="scientific">Pelomonas nitida</name>
    <dbReference type="NCBI Taxonomy" id="3299027"/>
    <lineage>
        <taxon>Bacteria</taxon>
        <taxon>Pseudomonadati</taxon>
        <taxon>Pseudomonadota</taxon>
        <taxon>Betaproteobacteria</taxon>
        <taxon>Burkholderiales</taxon>
        <taxon>Sphaerotilaceae</taxon>
        <taxon>Roseateles</taxon>
    </lineage>
</organism>
<dbReference type="Proteomes" id="UP001606305">
    <property type="component" value="Unassembled WGS sequence"/>
</dbReference>
<evidence type="ECO:0000256" key="2">
    <source>
        <dbReference type="SAM" id="MobiDB-lite"/>
    </source>
</evidence>
<protein>
    <submittedName>
        <fullName evidence="5">Phage tail sheath family protein</fullName>
    </submittedName>
</protein>
<dbReference type="InterPro" id="IPR035089">
    <property type="entry name" value="Phage_sheath_subtilisin"/>
</dbReference>
<evidence type="ECO:0000313" key="5">
    <source>
        <dbReference type="EMBL" id="MFG6457843.1"/>
    </source>
</evidence>
<dbReference type="PANTHER" id="PTHR35861">
    <property type="match status" value="1"/>
</dbReference>
<gene>
    <name evidence="5" type="ORF">ACG00X_13455</name>
</gene>
<feature type="compositionally biased region" description="Pro residues" evidence="2">
    <location>
        <begin position="201"/>
        <end position="214"/>
    </location>
</feature>
<evidence type="ECO:0000259" key="4">
    <source>
        <dbReference type="Pfam" id="PF17482"/>
    </source>
</evidence>
<dbReference type="Pfam" id="PF04984">
    <property type="entry name" value="Phage_sheath_1"/>
    <property type="match status" value="1"/>
</dbReference>
<sequence length="700" mass="75958">MPEYLAPGVFVEEVSFRSKSIEGVGTTTTGFIGPCRYGPVTEAPELLTSLTEFERSYGDGNRLGFDKDAVIGTNYLWQAVRSYFEEGGKRLYVSRVFRPLKGLYPANLNLPFTGLPYDDGHGRLLVGSATDVFRIIARYPGAFGNLQLRFGVKLGANVLGALPDPGGGPGLTPTLANLADGDVVWITTAKAQLDPAAAGTPLPPPGPAPTPATTPPTTARAIGDIPLYVARRDAATGVWRFLGLHPDRVAAEPTGFLLGDFNVDLNSTSNDSIRPLSLSLDVLTLDGRSLGTWSGLPLEPKHKTAGVADGIFDLFSLKGPASEGLPVVLLNGSVAGDGTVSNTVDDGSELLKALDSLDTGLDLKITQIEWDDAGRNELAALKKKFERGLIATAYLKGGNDGALPGRTEYEGRADPTEDYATGLKQFEALEDISIVAGPGSTWRAKDRPEDVAAVTNLLIAHAEKMRYRIAVLDSHEGMKLADVRKFKAKLDSKYAALYYPWVTVFDPVTRQPLNLPPSGFVAGIYARNDTERAVYKAPANEVVRGAIGFETQINAAQQEVLNPEGINCLRFFEGRGNRLWGARTISSDPEWKYVNLRRYFAYLERSIDKGTQWAVFEPNGEALWANVRATVRDFLVNEWANGALLGDKPEKAFFVRCDRSTMTQNDLDNGRLVCLVGVAPLRPAEFVIFRVGQWTADQKS</sequence>
<dbReference type="EMBL" id="JBIGIA010000009">
    <property type="protein sequence ID" value="MFG6457843.1"/>
    <property type="molecule type" value="Genomic_DNA"/>
</dbReference>